<organism evidence="8 9">
    <name type="scientific">Ricinus communis</name>
    <name type="common">Castor bean</name>
    <dbReference type="NCBI Taxonomy" id="3988"/>
    <lineage>
        <taxon>Eukaryota</taxon>
        <taxon>Viridiplantae</taxon>
        <taxon>Streptophyta</taxon>
        <taxon>Embryophyta</taxon>
        <taxon>Tracheophyta</taxon>
        <taxon>Spermatophyta</taxon>
        <taxon>Magnoliopsida</taxon>
        <taxon>eudicotyledons</taxon>
        <taxon>Gunneridae</taxon>
        <taxon>Pentapetalae</taxon>
        <taxon>rosids</taxon>
        <taxon>fabids</taxon>
        <taxon>Malpighiales</taxon>
        <taxon>Euphorbiaceae</taxon>
        <taxon>Acalyphoideae</taxon>
        <taxon>Acalypheae</taxon>
        <taxon>Ricinus</taxon>
    </lineage>
</organism>
<evidence type="ECO:0000256" key="6">
    <source>
        <dbReference type="SAM" id="MobiDB-lite"/>
    </source>
</evidence>
<dbReference type="GO" id="GO:0046983">
    <property type="term" value="F:protein dimerization activity"/>
    <property type="evidence" value="ECO:0007669"/>
    <property type="project" value="InterPro"/>
</dbReference>
<comment type="subcellular location">
    <subcellularLocation>
        <location evidence="1">Nucleus</location>
    </subcellularLocation>
</comment>
<dbReference type="OrthoDB" id="848225at2759"/>
<feature type="region of interest" description="Disordered" evidence="6">
    <location>
        <begin position="172"/>
        <end position="196"/>
    </location>
</feature>
<dbReference type="InterPro" id="IPR002100">
    <property type="entry name" value="TF_MADSbox"/>
</dbReference>
<dbReference type="KEGG" id="rcu:8274251"/>
<evidence type="ECO:0000256" key="2">
    <source>
        <dbReference type="ARBA" id="ARBA00023015"/>
    </source>
</evidence>
<keyword evidence="5" id="KW-0539">Nucleus</keyword>
<dbReference type="STRING" id="3988.B9RM40"/>
<evidence type="ECO:0000313" key="8">
    <source>
        <dbReference type="EMBL" id="EEF47363.1"/>
    </source>
</evidence>
<dbReference type="SUPFAM" id="SSF55455">
    <property type="entry name" value="SRF-like"/>
    <property type="match status" value="1"/>
</dbReference>
<dbReference type="GO" id="GO:0006357">
    <property type="term" value="P:regulation of transcription by RNA polymerase II"/>
    <property type="evidence" value="ECO:0000318"/>
    <property type="project" value="GO_Central"/>
</dbReference>
<reference evidence="9" key="1">
    <citation type="journal article" date="2010" name="Nat. Biotechnol.">
        <title>Draft genome sequence of the oilseed species Ricinus communis.</title>
        <authorList>
            <person name="Chan A.P."/>
            <person name="Crabtree J."/>
            <person name="Zhao Q."/>
            <person name="Lorenzi H."/>
            <person name="Orvis J."/>
            <person name="Puiu D."/>
            <person name="Melake-Berhan A."/>
            <person name="Jones K.M."/>
            <person name="Redman J."/>
            <person name="Chen G."/>
            <person name="Cahoon E.B."/>
            <person name="Gedil M."/>
            <person name="Stanke M."/>
            <person name="Haas B.J."/>
            <person name="Wortman J.R."/>
            <person name="Fraser-Liggett C.M."/>
            <person name="Ravel J."/>
            <person name="Rabinowicz P.D."/>
        </authorList>
    </citation>
    <scope>NUCLEOTIDE SEQUENCE [LARGE SCALE GENOMIC DNA]</scope>
    <source>
        <strain evidence="9">cv. Hale</strain>
    </source>
</reference>
<proteinExistence type="predicted"/>
<keyword evidence="2" id="KW-0805">Transcription regulation</keyword>
<dbReference type="eggNOG" id="KOG0014">
    <property type="taxonomic scope" value="Eukaryota"/>
</dbReference>
<dbReference type="AlphaFoldDB" id="B9RM40"/>
<dbReference type="Pfam" id="PF00319">
    <property type="entry name" value="SRF-TF"/>
    <property type="match status" value="1"/>
</dbReference>
<dbReference type="InParanoid" id="B9RM40"/>
<feature type="domain" description="MADS-box" evidence="7">
    <location>
        <begin position="1"/>
        <end position="48"/>
    </location>
</feature>
<evidence type="ECO:0000259" key="7">
    <source>
        <dbReference type="PROSITE" id="PS50066"/>
    </source>
</evidence>
<keyword evidence="9" id="KW-1185">Reference proteome</keyword>
<dbReference type="EMBL" id="EQ973789">
    <property type="protein sequence ID" value="EEF47363.1"/>
    <property type="molecule type" value="Genomic_DNA"/>
</dbReference>
<dbReference type="Gene3D" id="3.40.1810.10">
    <property type="entry name" value="Transcription factor, MADS-box"/>
    <property type="match status" value="1"/>
</dbReference>
<protein>
    <submittedName>
        <fullName evidence="8">Mads box protein, putative</fullName>
    </submittedName>
</protein>
<dbReference type="PRINTS" id="PR00404">
    <property type="entry name" value="MADSDOMAIN"/>
</dbReference>
<evidence type="ECO:0000256" key="3">
    <source>
        <dbReference type="ARBA" id="ARBA00023125"/>
    </source>
</evidence>
<evidence type="ECO:0000256" key="1">
    <source>
        <dbReference type="ARBA" id="ARBA00004123"/>
    </source>
</evidence>
<gene>
    <name evidence="8" type="ORF">RCOM_1077600</name>
</gene>
<evidence type="ECO:0000256" key="4">
    <source>
        <dbReference type="ARBA" id="ARBA00023163"/>
    </source>
</evidence>
<dbReference type="GO" id="GO:0000981">
    <property type="term" value="F:DNA-binding transcription factor activity, RNA polymerase II-specific"/>
    <property type="evidence" value="ECO:0000318"/>
    <property type="project" value="GO_Central"/>
</dbReference>
<keyword evidence="4" id="KW-0804">Transcription</keyword>
<keyword evidence="3" id="KW-0238">DNA-binding</keyword>
<name>B9RM40_RICCO</name>
<sequence>MSLNKAVYKNRKATLKKKAEELSILCDVPVALVCYDPDGKVDTWPEDKSKVDEILTEFARKQNLKLPSSETTAKNKNGNQDLQVMENGNILDEEKKKKRKNAVKKVYKTWDERFDYLPEEDLIEILEVIESKEKSLAQRVKAEEVGKKRKGTQVDDDDDGLVTLRLGRYDYSASSSSSGNLTKDKGKCSIESSSNGSDFRHGIAKGIGDLGVQLEESRKVTEAVPITMPQKTIQFYF</sequence>
<accession>B9RM40</accession>
<evidence type="ECO:0000313" key="9">
    <source>
        <dbReference type="Proteomes" id="UP000008311"/>
    </source>
</evidence>
<dbReference type="Proteomes" id="UP000008311">
    <property type="component" value="Unassembled WGS sequence"/>
</dbReference>
<dbReference type="GO" id="GO:0005634">
    <property type="term" value="C:nucleus"/>
    <property type="evidence" value="ECO:0007669"/>
    <property type="project" value="UniProtKB-SubCell"/>
</dbReference>
<dbReference type="PROSITE" id="PS50066">
    <property type="entry name" value="MADS_BOX_2"/>
    <property type="match status" value="1"/>
</dbReference>
<dbReference type="GO" id="GO:0000978">
    <property type="term" value="F:RNA polymerase II cis-regulatory region sequence-specific DNA binding"/>
    <property type="evidence" value="ECO:0000318"/>
    <property type="project" value="GO_Central"/>
</dbReference>
<evidence type="ECO:0000256" key="5">
    <source>
        <dbReference type="ARBA" id="ARBA00023242"/>
    </source>
</evidence>
<dbReference type="InterPro" id="IPR036879">
    <property type="entry name" value="TF_MADSbox_sf"/>
</dbReference>